<proteinExistence type="predicted"/>
<dbReference type="EMBL" id="GG738854">
    <property type="protein sequence ID" value="EFC47610.1"/>
    <property type="molecule type" value="Genomic_DNA"/>
</dbReference>
<evidence type="ECO:0000313" key="2">
    <source>
        <dbReference type="Proteomes" id="UP000006671"/>
    </source>
</evidence>
<dbReference type="AlphaFoldDB" id="D2V6N8"/>
<protein>
    <submittedName>
        <fullName evidence="1">Predicted protein</fullName>
    </submittedName>
</protein>
<organism evidence="2">
    <name type="scientific">Naegleria gruberi</name>
    <name type="common">Amoeba</name>
    <dbReference type="NCBI Taxonomy" id="5762"/>
    <lineage>
        <taxon>Eukaryota</taxon>
        <taxon>Discoba</taxon>
        <taxon>Heterolobosea</taxon>
        <taxon>Tetramitia</taxon>
        <taxon>Eutetramitia</taxon>
        <taxon>Vahlkampfiidae</taxon>
        <taxon>Naegleria</taxon>
    </lineage>
</organism>
<evidence type="ECO:0000313" key="1">
    <source>
        <dbReference type="EMBL" id="EFC47610.1"/>
    </source>
</evidence>
<dbReference type="InterPro" id="IPR032675">
    <property type="entry name" value="LRR_dom_sf"/>
</dbReference>
<dbReference type="SUPFAM" id="SSF52058">
    <property type="entry name" value="L domain-like"/>
    <property type="match status" value="1"/>
</dbReference>
<dbReference type="InParanoid" id="D2V6N8"/>
<accession>D2V6N8</accession>
<gene>
    <name evidence="1" type="ORF">NAEGRDRAFT_64507</name>
</gene>
<sequence>MQPEICLIMMEMIGGKEALKFRIISKSWLAASQHFRSINLQYFSDVHDNLFKITDHILMEHVSDLEIFDNKLTVVESFRRFVENPHLRNLKTLYLEYQESMEELFDGDFTDPANRLVNEIGLIANCEIFAKLENLTIINHKFTNRGLSDIFNSKVLRNLKTLNLQSNSFTNFGSVSSGTNCLINLTALILKWELVTLEDIQLMCNNQLFSKLKKLVIAPFLNSILKNWDEGFSIILNNPVWSNLKYLKIELPKILNSVSNIKCTLQLEKLIIRASSDLESCKSLILNKSISLSLKYLDIGKINSASYDNTADIKELDAFRPLFETFIFKI</sequence>
<dbReference type="Gene3D" id="3.80.10.10">
    <property type="entry name" value="Ribonuclease Inhibitor"/>
    <property type="match status" value="1"/>
</dbReference>
<dbReference type="GeneID" id="8849104"/>
<name>D2V6N8_NAEGR</name>
<reference evidence="1 2" key="1">
    <citation type="journal article" date="2010" name="Cell">
        <title>The genome of Naegleria gruberi illuminates early eukaryotic versatility.</title>
        <authorList>
            <person name="Fritz-Laylin L.K."/>
            <person name="Prochnik S.E."/>
            <person name="Ginger M.L."/>
            <person name="Dacks J.B."/>
            <person name="Carpenter M.L."/>
            <person name="Field M.C."/>
            <person name="Kuo A."/>
            <person name="Paredez A."/>
            <person name="Chapman J."/>
            <person name="Pham J."/>
            <person name="Shu S."/>
            <person name="Neupane R."/>
            <person name="Cipriano M."/>
            <person name="Mancuso J."/>
            <person name="Tu H."/>
            <person name="Salamov A."/>
            <person name="Lindquist E."/>
            <person name="Shapiro H."/>
            <person name="Lucas S."/>
            <person name="Grigoriev I.V."/>
            <person name="Cande W.Z."/>
            <person name="Fulton C."/>
            <person name="Rokhsar D.S."/>
            <person name="Dawson S.C."/>
        </authorList>
    </citation>
    <scope>NUCLEOTIDE SEQUENCE [LARGE SCALE GENOMIC DNA]</scope>
    <source>
        <strain evidence="1 2">NEG-M</strain>
    </source>
</reference>
<keyword evidence="2" id="KW-1185">Reference proteome</keyword>
<dbReference type="VEuPathDB" id="AmoebaDB:NAEGRDRAFT_64507"/>
<dbReference type="RefSeq" id="XP_002680354.1">
    <property type="nucleotide sequence ID" value="XM_002680308.1"/>
</dbReference>
<dbReference type="Proteomes" id="UP000006671">
    <property type="component" value="Unassembled WGS sequence"/>
</dbReference>
<dbReference type="KEGG" id="ngr:NAEGRDRAFT_64507"/>